<evidence type="ECO:0000256" key="8">
    <source>
        <dbReference type="ARBA" id="ARBA00032015"/>
    </source>
</evidence>
<dbReference type="InterPro" id="IPR036322">
    <property type="entry name" value="WD40_repeat_dom_sf"/>
</dbReference>
<dbReference type="GO" id="GO:0016592">
    <property type="term" value="C:mediator complex"/>
    <property type="evidence" value="ECO:0007669"/>
    <property type="project" value="InterPro"/>
</dbReference>
<keyword evidence="6 9" id="KW-0804">Transcription</keyword>
<accession>A0A8S0YVT8</accession>
<dbReference type="PANTHER" id="PTHR13224">
    <property type="entry name" value="THYROID HORMONE RECEPTOR-ASSOCIATED PROTEIN-RELATED"/>
    <property type="match status" value="1"/>
</dbReference>
<evidence type="ECO:0000256" key="1">
    <source>
        <dbReference type="ARBA" id="ARBA00004123"/>
    </source>
</evidence>
<keyword evidence="4 9" id="KW-0805">Transcription regulation</keyword>
<evidence type="ECO:0000256" key="3">
    <source>
        <dbReference type="ARBA" id="ARBA00019614"/>
    </source>
</evidence>
<gene>
    <name evidence="9" type="primary">MED16</name>
    <name evidence="12" type="ORF">APLA_LOCUS1300</name>
</gene>
<evidence type="ECO:0000256" key="10">
    <source>
        <dbReference type="SAM" id="MobiDB-lite"/>
    </source>
</evidence>
<keyword evidence="5 9" id="KW-0010">Activator</keyword>
<evidence type="ECO:0000313" key="13">
    <source>
        <dbReference type="Proteomes" id="UP000494256"/>
    </source>
</evidence>
<dbReference type="GO" id="GO:0045893">
    <property type="term" value="P:positive regulation of DNA-templated transcription"/>
    <property type="evidence" value="ECO:0007669"/>
    <property type="project" value="TreeGrafter"/>
</dbReference>
<dbReference type="InterPro" id="IPR048338">
    <property type="entry name" value="Mediator_Med16"/>
</dbReference>
<name>A0A8S0YVT8_ARCPL</name>
<comment type="function">
    <text evidence="9">Component of the Mediator complex, a coactivator involved in the regulated transcription of nearly all RNA polymerase II-dependent genes. Mediator functions as a bridge to convey information from gene-specific regulatory proteins to the basal RNA polymerase II transcription machinery. Mediator is recruited to promoters by direct interactions with regulatory proteins and serves as a scaffold for the assembly of a functional preinitiation complex with RNA polymerase II and the general transcription factors.</text>
</comment>
<dbReference type="Pfam" id="PF11635">
    <property type="entry name" value="Med16_N"/>
    <property type="match status" value="1"/>
</dbReference>
<comment type="caution">
    <text evidence="12">The sequence shown here is derived from an EMBL/GenBank/DDBJ whole genome shotgun (WGS) entry which is preliminary data.</text>
</comment>
<comment type="similarity">
    <text evidence="2 9">Belongs to the Mediator complex subunit 16 family.</text>
</comment>
<evidence type="ECO:0000259" key="11">
    <source>
        <dbReference type="Pfam" id="PF11635"/>
    </source>
</evidence>
<organism evidence="12 13">
    <name type="scientific">Arctia plantaginis</name>
    <name type="common">Wood tiger moth</name>
    <name type="synonym">Phalaena plantaginis</name>
    <dbReference type="NCBI Taxonomy" id="874455"/>
    <lineage>
        <taxon>Eukaryota</taxon>
        <taxon>Metazoa</taxon>
        <taxon>Ecdysozoa</taxon>
        <taxon>Arthropoda</taxon>
        <taxon>Hexapoda</taxon>
        <taxon>Insecta</taxon>
        <taxon>Pterygota</taxon>
        <taxon>Neoptera</taxon>
        <taxon>Endopterygota</taxon>
        <taxon>Lepidoptera</taxon>
        <taxon>Glossata</taxon>
        <taxon>Ditrysia</taxon>
        <taxon>Noctuoidea</taxon>
        <taxon>Erebidae</taxon>
        <taxon>Arctiinae</taxon>
        <taxon>Arctia</taxon>
    </lineage>
</organism>
<proteinExistence type="inferred from homology"/>
<evidence type="ECO:0000256" key="6">
    <source>
        <dbReference type="ARBA" id="ARBA00023163"/>
    </source>
</evidence>
<dbReference type="PANTHER" id="PTHR13224:SF6">
    <property type="entry name" value="MEDIATOR OF RNA POLYMERASE II TRANSCRIPTION SUBUNIT 16"/>
    <property type="match status" value="1"/>
</dbReference>
<evidence type="ECO:0000256" key="2">
    <source>
        <dbReference type="ARBA" id="ARBA00006543"/>
    </source>
</evidence>
<dbReference type="Proteomes" id="UP000494256">
    <property type="component" value="Unassembled WGS sequence"/>
</dbReference>
<comment type="subunit">
    <text evidence="9">Component of the Mediator complex.</text>
</comment>
<dbReference type="SUPFAM" id="SSF50978">
    <property type="entry name" value="WD40 repeat-like"/>
    <property type="match status" value="1"/>
</dbReference>
<evidence type="ECO:0000256" key="4">
    <source>
        <dbReference type="ARBA" id="ARBA00023015"/>
    </source>
</evidence>
<evidence type="ECO:0000313" key="12">
    <source>
        <dbReference type="EMBL" id="CAB3223050.1"/>
    </source>
</evidence>
<evidence type="ECO:0000256" key="9">
    <source>
        <dbReference type="RuleBase" id="RU364149"/>
    </source>
</evidence>
<evidence type="ECO:0000256" key="7">
    <source>
        <dbReference type="ARBA" id="ARBA00023242"/>
    </source>
</evidence>
<sequence length="699" mass="74639">MELLYSMRRKPLKCEPPHFESPSDYDVIRPICTISNANIIAFSSPTELTDSEGDTWGGHVYVCDLDTPWDSHKVTSTSYPVSALEWDLEGKLLLVATTVGSVSVFTQKDYLLNEWSCLYTANFSGEHIIRSIFFHNGRRVVAVDKKPDAPITERIQLLRSTPTLKGFGGSPLEGALIITATGLIGALTPPSSTSSDINQAQVSTDCLRPTRDHITTASIAHKNGSLIIAAVSRSGGSRCCVVCALCSVATAAPSPQIKISPLPTIYLPHQYVASSVSISWWHREDPDSLLVAGSTLSLWKCTERSHQVHKLFSKGPLQGSTTPGGGLQSGADCFNTLVWQSVSAWAAEAGRVCCARVAVGAGAGGGATHAVLAAPRALHLVARDSAHILCSRPVITSGGVGSSLAEVTTTPPKKPKYGPGVTSGGGGAVVSCVEMSQLGGVVVAIDTYAQLHVYKLPQPWADIPTPLAVQQATSLLEYAMVSGVDCLDVLLTLKHSVGELVYESYEVWADSAAVALLRRLASAARLGGRAAEPLLRPLARLAASAAPKPDLIEECAALTAQWTGARVWEALPRCSVAAPHDRLWPLYLEYGVEPEALRFTPEPPPYAQCETTPSITMDSIRYMYLGGGSRPARWRQCARCGARAQPAAQPARHPLQRACDARFLPACRDKRLMSKQGLVDSNIINDGNFSSTATVLSAE</sequence>
<dbReference type="InterPro" id="IPR021665">
    <property type="entry name" value="Mediator_Med16_N"/>
</dbReference>
<keyword evidence="7 9" id="KW-0539">Nucleus</keyword>
<dbReference type="EMBL" id="CADEBD010000146">
    <property type="protein sequence ID" value="CAB3223050.1"/>
    <property type="molecule type" value="Genomic_DNA"/>
</dbReference>
<comment type="subcellular location">
    <subcellularLocation>
        <location evidence="1 9">Nucleus</location>
    </subcellularLocation>
</comment>
<feature type="domain" description="Mediator complex subunit Med16 N-terminal" evidence="11">
    <location>
        <begin position="119"/>
        <end position="234"/>
    </location>
</feature>
<evidence type="ECO:0000256" key="5">
    <source>
        <dbReference type="ARBA" id="ARBA00023159"/>
    </source>
</evidence>
<protein>
    <recommendedName>
        <fullName evidence="3 9">Mediator of RNA polymerase II transcription subunit 16</fullName>
    </recommendedName>
    <alternativeName>
        <fullName evidence="8 9">Mediator complex subunit 16</fullName>
    </alternativeName>
</protein>
<dbReference type="OrthoDB" id="14523at2759"/>
<dbReference type="AlphaFoldDB" id="A0A8S0YVT8"/>
<reference evidence="12 13" key="1">
    <citation type="submission" date="2020-04" db="EMBL/GenBank/DDBJ databases">
        <authorList>
            <person name="Wallbank WR R."/>
            <person name="Pardo Diaz C."/>
            <person name="Kozak K."/>
            <person name="Martin S."/>
            <person name="Jiggins C."/>
            <person name="Moest M."/>
            <person name="Warren A I."/>
            <person name="Byers J.R.P. K."/>
            <person name="Montejo-Kovacevich G."/>
            <person name="Yen C E."/>
        </authorList>
    </citation>
    <scope>NUCLEOTIDE SEQUENCE [LARGE SCALE GENOMIC DNA]</scope>
</reference>
<feature type="region of interest" description="Disordered" evidence="10">
    <location>
        <begin position="401"/>
        <end position="420"/>
    </location>
</feature>